<dbReference type="GO" id="GO:0017168">
    <property type="term" value="F:5-oxoprolinase (ATP-hydrolyzing) activity"/>
    <property type="evidence" value="ECO:0007669"/>
    <property type="project" value="TreeGrafter"/>
</dbReference>
<dbReference type="Pfam" id="PF19278">
    <property type="entry name" value="Hydant_A_C"/>
    <property type="match status" value="1"/>
</dbReference>
<evidence type="ECO:0000313" key="6">
    <source>
        <dbReference type="EMBL" id="OBZ83149.1"/>
    </source>
</evidence>
<dbReference type="PANTHER" id="PTHR11365">
    <property type="entry name" value="5-OXOPROLINASE RELATED"/>
    <property type="match status" value="1"/>
</dbReference>
<evidence type="ECO:0000259" key="5">
    <source>
        <dbReference type="Pfam" id="PF19278"/>
    </source>
</evidence>
<feature type="domain" description="Hydantoinase A/oxoprolinase" evidence="2">
    <location>
        <begin position="244"/>
        <end position="539"/>
    </location>
</feature>
<evidence type="ECO:0000259" key="4">
    <source>
        <dbReference type="Pfam" id="PF05378"/>
    </source>
</evidence>
<dbReference type="Pfam" id="PF02538">
    <property type="entry name" value="Hydantoinase_B"/>
    <property type="match status" value="1"/>
</dbReference>
<protein>
    <submittedName>
        <fullName evidence="6">Uncharacterized protein C11D3.14c</fullName>
    </submittedName>
</protein>
<proteinExistence type="inferred from homology"/>
<feature type="domain" description="Acetophenone carboxylase-like C-terminal" evidence="5">
    <location>
        <begin position="554"/>
        <end position="730"/>
    </location>
</feature>
<evidence type="ECO:0000313" key="7">
    <source>
        <dbReference type="Proteomes" id="UP000093000"/>
    </source>
</evidence>
<comment type="caution">
    <text evidence="6">The sequence shown here is derived from an EMBL/GenBank/DDBJ whole genome shotgun (WGS) entry which is preliminary data.</text>
</comment>
<organism evidence="6 7">
    <name type="scientific">Choanephora cucurbitarum</name>
    <dbReference type="NCBI Taxonomy" id="101091"/>
    <lineage>
        <taxon>Eukaryota</taxon>
        <taxon>Fungi</taxon>
        <taxon>Fungi incertae sedis</taxon>
        <taxon>Mucoromycota</taxon>
        <taxon>Mucoromycotina</taxon>
        <taxon>Mucoromycetes</taxon>
        <taxon>Mucorales</taxon>
        <taxon>Mucorineae</taxon>
        <taxon>Choanephoraceae</taxon>
        <taxon>Choanephoroideae</taxon>
        <taxon>Choanephora</taxon>
    </lineage>
</organism>
<dbReference type="FunCoup" id="A0A1C7N3C6">
    <property type="interactions" value="109"/>
</dbReference>
<dbReference type="OrthoDB" id="3643at2759"/>
<feature type="domain" description="Hydantoinase/oxoprolinase N-terminal" evidence="4">
    <location>
        <begin position="10"/>
        <end position="224"/>
    </location>
</feature>
<sequence>MALQENRLTICIDRGGTFTDCIGFIGKPGDNHYREFVVKLLSEDPANYKDAPTEGIRRIVEMATGQSCPRTKPVPTTMIESVRMGTTVATNALLERKGQKNVLLITKGFGDLLTIGNQSRPKIFDLSIEKPDVLYRKVVEVDERIMLLNSVAASTVIDPNSVSDVHQGISGEYIRILKKPDLAALKAQLRSLHKEGYRSIAICLMHAYTYPEHEKQIGQLAESVGFDHVSLSHQIMPMIKIVPRGTSTTADAYLTPCIQSYIRGFVSGFDDGFESGRTQLQFMQSDGGLVPVTHFSGFRAILSGPAGGVVGYALTTFHSEQKSPVIGFDMGGTSTDVSRFDGHFEHVFETTTAGVTIQAPQLDIHTVAAGGGSMLFFKNGMFAVGPESAGAHPGPACYRKGGPLAVSDANLFLGRLLPDYFPKIFGPNEDQPLDYDIVHQKFAALAQEINKASKEEKSLDEIAYGFIKVANETMCRPIRALTEAKGHDASNHTLAVFGGAGGQHACGIARNLGIRKIVLYRHSSILSAFGLALANVVHEVQEPSVEKLDSSSLPQLQERVQQLKQACVEELVQQGFAKPETEVYLNLRYEGTDCALMTLQPSEDNWDFESAFETVYAQEFGFLLKGRAILVDDIRVRGIGKTREHNQDQLTPEREMKELQQSNRIRDVEQSQCDSMASVYFEETGRVDAPVYRLDSLSPGSQITGPAIIIDATATVIIEPSCNALITQNHITILVDRGEKKRVTTALEPIQLSIFSHRFMSIAEQMGRTLQKTAISTNIKERLDFSCALFGPDGGLVANAPHIPVHLGSLSHAVIYQLNFYKGQLFEGDVIMTNHPQAGGSHLPDITIITPVFNEGEIVFFVASRGHHADIGGISPGSMPPHSKELYQEGAAIKSFKIVSKGQFDQKGLEEHLCTIPSSYPECSGSRAFRDNLSDLKAQIAANQKGIQLVKALIHEYSLEVVQAYMMHIRRNASEAVKSLLKTVAHERQNQDLVATDYMDDGTPIHLRVSIDPEHGTAVFDFEGTGPEVYGNTNAPESVCHSAIIYSIRCLVNQDIPLNSGCLEPIEIKIPKHSILNPSEQCAVVGGNVLTSQRLVDVALKAFEACAASQGCCNNLTFGKGGKDSKSGKQKSGWGYYETIAGGSGAGPSWHGQSGVHTHMTNTRITDPEILERRYPVMLHQFALRQGSGGAGQYRGGDGVIREIEFLEDDIQVSILSERRVYSPYGLAGGQNGQKGLNIWVRHDRKDKHAVQQLNMTGKNSAPFSCGDRIIIQTPGGGGYGAPLNK</sequence>
<dbReference type="InterPro" id="IPR002821">
    <property type="entry name" value="Hydantoinase_A"/>
</dbReference>
<keyword evidence="7" id="KW-1185">Reference proteome</keyword>
<dbReference type="InterPro" id="IPR003692">
    <property type="entry name" value="Hydantoinase_B"/>
</dbReference>
<name>A0A1C7N3C6_9FUNG</name>
<dbReference type="GO" id="GO:0005829">
    <property type="term" value="C:cytosol"/>
    <property type="evidence" value="ECO:0007669"/>
    <property type="project" value="TreeGrafter"/>
</dbReference>
<dbReference type="EMBL" id="LUGH01000714">
    <property type="protein sequence ID" value="OBZ83149.1"/>
    <property type="molecule type" value="Genomic_DNA"/>
</dbReference>
<dbReference type="STRING" id="101091.A0A1C7N3C6"/>
<dbReference type="Pfam" id="PF05378">
    <property type="entry name" value="Hydant_A_N"/>
    <property type="match status" value="1"/>
</dbReference>
<evidence type="ECO:0000259" key="3">
    <source>
        <dbReference type="Pfam" id="PF02538"/>
    </source>
</evidence>
<dbReference type="InterPro" id="IPR008040">
    <property type="entry name" value="Hydant_A_N"/>
</dbReference>
<evidence type="ECO:0000256" key="1">
    <source>
        <dbReference type="ARBA" id="ARBA00010403"/>
    </source>
</evidence>
<feature type="domain" description="Hydantoinase B/oxoprolinase" evidence="3">
    <location>
        <begin position="749"/>
        <end position="1283"/>
    </location>
</feature>
<gene>
    <name evidence="6" type="ORF">A0J61_08801</name>
</gene>
<dbReference type="InParanoid" id="A0A1C7N3C6"/>
<comment type="similarity">
    <text evidence="1">Belongs to the oxoprolinase family.</text>
</comment>
<dbReference type="PANTHER" id="PTHR11365:SF2">
    <property type="entry name" value="5-OXOPROLINASE"/>
    <property type="match status" value="1"/>
</dbReference>
<dbReference type="InterPro" id="IPR045079">
    <property type="entry name" value="Oxoprolinase-like"/>
</dbReference>
<evidence type="ECO:0000259" key="2">
    <source>
        <dbReference type="Pfam" id="PF01968"/>
    </source>
</evidence>
<accession>A0A1C7N3C6</accession>
<reference evidence="6 7" key="1">
    <citation type="submission" date="2016-03" db="EMBL/GenBank/DDBJ databases">
        <title>Choanephora cucurbitarum.</title>
        <authorList>
            <person name="Min B."/>
            <person name="Park H."/>
            <person name="Park J.-H."/>
            <person name="Shin H.-D."/>
            <person name="Choi I.-G."/>
        </authorList>
    </citation>
    <scope>NUCLEOTIDE SEQUENCE [LARGE SCALE GENOMIC DNA]</scope>
    <source>
        <strain evidence="6 7">KUS-F28377</strain>
    </source>
</reference>
<dbReference type="Pfam" id="PF01968">
    <property type="entry name" value="Hydantoinase_A"/>
    <property type="match status" value="1"/>
</dbReference>
<dbReference type="GO" id="GO:0006749">
    <property type="term" value="P:glutathione metabolic process"/>
    <property type="evidence" value="ECO:0007669"/>
    <property type="project" value="TreeGrafter"/>
</dbReference>
<dbReference type="InterPro" id="IPR049517">
    <property type="entry name" value="ACX-like_C"/>
</dbReference>
<dbReference type="Proteomes" id="UP000093000">
    <property type="component" value="Unassembled WGS sequence"/>
</dbReference>